<dbReference type="KEGG" id="nja:NSJP_1678"/>
<organism evidence="3 4">
    <name type="scientific">Nitrospira japonica</name>
    <dbReference type="NCBI Taxonomy" id="1325564"/>
    <lineage>
        <taxon>Bacteria</taxon>
        <taxon>Pseudomonadati</taxon>
        <taxon>Nitrospirota</taxon>
        <taxon>Nitrospiria</taxon>
        <taxon>Nitrospirales</taxon>
        <taxon>Nitrospiraceae</taxon>
        <taxon>Nitrospira</taxon>
    </lineage>
</organism>
<sequence length="113" mass="12007">MVRYLFMATLVLFCSATAFAHGSGQHVLGTVTEIDRDHIQVKTQKGGTVTVKVTKDTHFKEKGNPNSSELPAAGDRVVIDAVKEKKGLTATEVHFSPAKKAAAATVPAPQPAH</sequence>
<evidence type="ECO:0000256" key="1">
    <source>
        <dbReference type="SAM" id="SignalP"/>
    </source>
</evidence>
<keyword evidence="4" id="KW-1185">Reference proteome</keyword>
<dbReference type="EMBL" id="LT828648">
    <property type="protein sequence ID" value="SLM47850.1"/>
    <property type="molecule type" value="Genomic_DNA"/>
</dbReference>
<protein>
    <recommendedName>
        <fullName evidence="2">DUF5666 domain-containing protein</fullName>
    </recommendedName>
</protein>
<feature type="signal peptide" evidence="1">
    <location>
        <begin position="1"/>
        <end position="20"/>
    </location>
</feature>
<gene>
    <name evidence="3" type="ORF">NSJP_1678</name>
</gene>
<reference evidence="3 4" key="1">
    <citation type="submission" date="2017-03" db="EMBL/GenBank/DDBJ databases">
        <authorList>
            <person name="Afonso C.L."/>
            <person name="Miller P.J."/>
            <person name="Scott M.A."/>
            <person name="Spackman E."/>
            <person name="Goraichik I."/>
            <person name="Dimitrov K.M."/>
            <person name="Suarez D.L."/>
            <person name="Swayne D.E."/>
        </authorList>
    </citation>
    <scope>NUCLEOTIDE SEQUENCE [LARGE SCALE GENOMIC DNA]</scope>
    <source>
        <strain evidence="3">Genome sequencing of Nitrospira japonica strain NJ11</strain>
    </source>
</reference>
<dbReference type="InterPro" id="IPR043724">
    <property type="entry name" value="DUF5666"/>
</dbReference>
<dbReference type="STRING" id="1325564.NSJP_1678"/>
<dbReference type="AlphaFoldDB" id="A0A1W1I4C0"/>
<dbReference type="RefSeq" id="WP_080886322.1">
    <property type="nucleotide sequence ID" value="NZ_LT828648.1"/>
</dbReference>
<evidence type="ECO:0000313" key="4">
    <source>
        <dbReference type="Proteomes" id="UP000192042"/>
    </source>
</evidence>
<evidence type="ECO:0000313" key="3">
    <source>
        <dbReference type="EMBL" id="SLM47850.1"/>
    </source>
</evidence>
<accession>A0A1W1I4C0</accession>
<dbReference type="Proteomes" id="UP000192042">
    <property type="component" value="Chromosome I"/>
</dbReference>
<feature type="domain" description="DUF5666" evidence="2">
    <location>
        <begin position="29"/>
        <end position="93"/>
    </location>
</feature>
<name>A0A1W1I4C0_9BACT</name>
<dbReference type="OrthoDB" id="9812449at2"/>
<dbReference type="Pfam" id="PF18914">
    <property type="entry name" value="DUF5666"/>
    <property type="match status" value="1"/>
</dbReference>
<proteinExistence type="predicted"/>
<feature type="chain" id="PRO_5013343135" description="DUF5666 domain-containing protein" evidence="1">
    <location>
        <begin position="21"/>
        <end position="113"/>
    </location>
</feature>
<evidence type="ECO:0000259" key="2">
    <source>
        <dbReference type="Pfam" id="PF18914"/>
    </source>
</evidence>
<keyword evidence="1" id="KW-0732">Signal</keyword>